<reference evidence="4" key="2">
    <citation type="submission" date="2020-05" db="EMBL/GenBank/DDBJ databases">
        <authorList>
            <person name="Kim H.-S."/>
            <person name="Proctor R.H."/>
            <person name="Brown D.W."/>
        </authorList>
    </citation>
    <scope>NUCLEOTIDE SEQUENCE</scope>
    <source>
        <strain evidence="4">NRRL 20472</strain>
    </source>
</reference>
<dbReference type="AlphaFoldDB" id="A0A8H4SYP7"/>
<comment type="caution">
    <text evidence="4">The sequence shown here is derived from an EMBL/GenBank/DDBJ whole genome shotgun (WGS) entry which is preliminary data.</text>
</comment>
<keyword evidence="5" id="KW-1185">Reference proteome</keyword>
<reference evidence="4" key="1">
    <citation type="journal article" date="2020" name="BMC Genomics">
        <title>Correction to: Identification and distribution of gene clusters required for synthesis of sphingolipid metabolism inhibitors in diverse species of the filamentous fungus Fusarium.</title>
        <authorList>
            <person name="Kim H.S."/>
            <person name="Lohmar J.M."/>
            <person name="Busman M."/>
            <person name="Brown D.W."/>
            <person name="Naumann T.A."/>
            <person name="Divon H.H."/>
            <person name="Lysoe E."/>
            <person name="Uhlig S."/>
            <person name="Proctor R.H."/>
        </authorList>
    </citation>
    <scope>NUCLEOTIDE SEQUENCE</scope>
    <source>
        <strain evidence="4">NRRL 20472</strain>
    </source>
</reference>
<gene>
    <name evidence="4" type="ORF">FSARC_13789</name>
</gene>
<dbReference type="Gene3D" id="3.40.50.300">
    <property type="entry name" value="P-loop containing nucleotide triphosphate hydrolases"/>
    <property type="match status" value="1"/>
</dbReference>
<dbReference type="Pfam" id="PF25053">
    <property type="entry name" value="DUF7791"/>
    <property type="match status" value="1"/>
</dbReference>
<evidence type="ECO:0000259" key="3">
    <source>
        <dbReference type="Pfam" id="PF25053"/>
    </source>
</evidence>
<dbReference type="InterPro" id="IPR056884">
    <property type="entry name" value="NPHP3-like_N"/>
</dbReference>
<evidence type="ECO:0000256" key="1">
    <source>
        <dbReference type="ARBA" id="ARBA00022737"/>
    </source>
</evidence>
<evidence type="ECO:0008006" key="6">
    <source>
        <dbReference type="Google" id="ProtNLM"/>
    </source>
</evidence>
<organism evidence="4 5">
    <name type="scientific">Fusarium sarcochroum</name>
    <dbReference type="NCBI Taxonomy" id="1208366"/>
    <lineage>
        <taxon>Eukaryota</taxon>
        <taxon>Fungi</taxon>
        <taxon>Dikarya</taxon>
        <taxon>Ascomycota</taxon>
        <taxon>Pezizomycotina</taxon>
        <taxon>Sordariomycetes</taxon>
        <taxon>Hypocreomycetidae</taxon>
        <taxon>Hypocreales</taxon>
        <taxon>Nectriaceae</taxon>
        <taxon>Fusarium</taxon>
        <taxon>Fusarium lateritium species complex</taxon>
    </lineage>
</organism>
<accession>A0A8H4SYP7</accession>
<dbReference type="SUPFAM" id="SSF52540">
    <property type="entry name" value="P-loop containing nucleoside triphosphate hydrolases"/>
    <property type="match status" value="1"/>
</dbReference>
<dbReference type="InterPro" id="IPR027417">
    <property type="entry name" value="P-loop_NTPase"/>
</dbReference>
<dbReference type="EMBL" id="JABEXW010001058">
    <property type="protein sequence ID" value="KAF4948223.1"/>
    <property type="molecule type" value="Genomic_DNA"/>
</dbReference>
<dbReference type="InterPro" id="IPR056693">
    <property type="entry name" value="DUF7791"/>
</dbReference>
<evidence type="ECO:0000313" key="4">
    <source>
        <dbReference type="EMBL" id="KAF4948223.1"/>
    </source>
</evidence>
<sequence length="944" mass="107156">MDPLSILSIAAGVVQFVDFGTRVLSEAKEAYSSSVGRTLQNADLSATVDNFSTLSSVLEDKSKLLTNAPAGSSHEVFVRLCSECKDVIRQLENAISKHQVTGDHGFDRAVSSLVVVIKGIWSAGEIDHMKQRLERIRGEINTALLIFIWDEANKRGDSAAVFAQHQADMMRNLDRIDETTRNFSQQFADMLDNRADRSKENTNQFISVIWDSKTLPNPTPPDTSKITDQLQVQKINLTIANSLLFDTIAARELAIPEAHVRTFEWIFSEPRVGDDGQPLWSDFLGWLEGESKDIYWITGKPGAGKSTLMKHVLGQAPLRSHLKKWSSDLPLIVAGFYFWNAGINLQKTSEGLLRTLLYQILSAQPDLIPQIHPRRWTILQIFGCEVSLPSWTTEELINCFDTLTAKAGNDYSLALLIDGLDEFEGDHKQLVNLFHRMNMHEGVKVCVSSRPWNVFDDKYGRGPMLKVENLTKEDIEVFVRDKFSQSDGFQELEAMFPDEVDRLLRDLVDKAQGVFLWVAIVVEFWLDDLTEGIRLSKLQATLDDIPDDVAKLFERIWNRIDPRFRAEASEYFQLIEGMRRQDNPTFLQTMWLADKDIPCEFDFNSVTETVANNACKNTKRRLNSRTKGLVDIYADDRVDYLHRTCRDWVLQNWKTISSRTRPEFDSSFALLKAITIQISAVAHKASASISFEPFTFKDALSSVMAFTHATIGEASKLVVLLDRVNSAFAKISRQRKIFIKSTFCRDLLTQAPGLSKAPHWTFFAKPELIQLKSVYESGYSPDGLSQVWFLGFCSQFPISSYVKSKISSMPDVFISGFALSEMLQSTIFGHQFFNASPVNLIIRHTPEYDKERLELVEFILEKCPLGCDSLENMLDDVRGWKDDDPSLREYQVKVESLLQRQIGIKTVQVNQTVQTASASQGTPLGWKLGFKKRVKDILRFDVRH</sequence>
<dbReference type="OrthoDB" id="443402at2759"/>
<evidence type="ECO:0000313" key="5">
    <source>
        <dbReference type="Proteomes" id="UP000622797"/>
    </source>
</evidence>
<keyword evidence="1" id="KW-0677">Repeat</keyword>
<dbReference type="Pfam" id="PF24883">
    <property type="entry name" value="NPHP3_N"/>
    <property type="match status" value="1"/>
</dbReference>
<dbReference type="PANTHER" id="PTHR10039:SF5">
    <property type="entry name" value="NACHT DOMAIN-CONTAINING PROTEIN"/>
    <property type="match status" value="1"/>
</dbReference>
<feature type="domain" description="Nephrocystin 3-like N-terminal" evidence="2">
    <location>
        <begin position="282"/>
        <end position="450"/>
    </location>
</feature>
<evidence type="ECO:0000259" key="2">
    <source>
        <dbReference type="Pfam" id="PF24883"/>
    </source>
</evidence>
<dbReference type="PANTHER" id="PTHR10039">
    <property type="entry name" value="AMELOGENIN"/>
    <property type="match status" value="1"/>
</dbReference>
<protein>
    <recommendedName>
        <fullName evidence="6">NACHT domain-containing protein</fullName>
    </recommendedName>
</protein>
<proteinExistence type="predicted"/>
<name>A0A8H4SYP7_9HYPO</name>
<feature type="domain" description="DUF7791" evidence="3">
    <location>
        <begin position="559"/>
        <end position="684"/>
    </location>
</feature>
<dbReference type="Proteomes" id="UP000622797">
    <property type="component" value="Unassembled WGS sequence"/>
</dbReference>